<accession>F4L697</accession>
<name>F4L697_HALH1</name>
<keyword evidence="2" id="KW-1185">Reference proteome</keyword>
<dbReference type="Proteomes" id="UP000008461">
    <property type="component" value="Chromosome"/>
</dbReference>
<protein>
    <submittedName>
        <fullName evidence="1">Uncharacterized protein</fullName>
    </submittedName>
</protein>
<organism evidence="1 2">
    <name type="scientific">Haliscomenobacter hydrossis (strain ATCC 27775 / DSM 1100 / LMG 10767 / O)</name>
    <dbReference type="NCBI Taxonomy" id="760192"/>
    <lineage>
        <taxon>Bacteria</taxon>
        <taxon>Pseudomonadati</taxon>
        <taxon>Bacteroidota</taxon>
        <taxon>Saprospiria</taxon>
        <taxon>Saprospirales</taxon>
        <taxon>Haliscomenobacteraceae</taxon>
        <taxon>Haliscomenobacter</taxon>
    </lineage>
</organism>
<dbReference type="eggNOG" id="COG0467">
    <property type="taxonomic scope" value="Bacteria"/>
</dbReference>
<dbReference type="OrthoDB" id="1488297at2"/>
<evidence type="ECO:0000313" key="2">
    <source>
        <dbReference type="Proteomes" id="UP000008461"/>
    </source>
</evidence>
<dbReference type="RefSeq" id="WP_013768636.1">
    <property type="nucleotide sequence ID" value="NC_015510.1"/>
</dbReference>
<evidence type="ECO:0000313" key="1">
    <source>
        <dbReference type="EMBL" id="AEE54115.1"/>
    </source>
</evidence>
<dbReference type="HOGENOM" id="CLU_369975_0_0_10"/>
<reference evidence="1 2" key="1">
    <citation type="journal article" date="2011" name="Stand. Genomic Sci.">
        <title>Complete genome sequence of Haliscomenobacter hydrossis type strain (O).</title>
        <authorList>
            <consortium name="US DOE Joint Genome Institute (JGI-PGF)"/>
            <person name="Daligault H."/>
            <person name="Lapidus A."/>
            <person name="Zeytun A."/>
            <person name="Nolan M."/>
            <person name="Lucas S."/>
            <person name="Del Rio T.G."/>
            <person name="Tice H."/>
            <person name="Cheng J.F."/>
            <person name="Tapia R."/>
            <person name="Han C."/>
            <person name="Goodwin L."/>
            <person name="Pitluck S."/>
            <person name="Liolios K."/>
            <person name="Pagani I."/>
            <person name="Ivanova N."/>
            <person name="Huntemann M."/>
            <person name="Mavromatis K."/>
            <person name="Mikhailova N."/>
            <person name="Pati A."/>
            <person name="Chen A."/>
            <person name="Palaniappan K."/>
            <person name="Land M."/>
            <person name="Hauser L."/>
            <person name="Brambilla E.M."/>
            <person name="Rohde M."/>
            <person name="Verbarg S."/>
            <person name="Goker M."/>
            <person name="Bristow J."/>
            <person name="Eisen J.A."/>
            <person name="Markowitz V."/>
            <person name="Hugenholtz P."/>
            <person name="Kyrpides N.C."/>
            <person name="Klenk H.P."/>
            <person name="Woyke T."/>
        </authorList>
    </citation>
    <scope>NUCLEOTIDE SEQUENCE [LARGE SCALE GENOMIC DNA]</scope>
    <source>
        <strain evidence="2">ATCC 27775 / DSM 1100 / LMG 10767 / O</strain>
    </source>
</reference>
<proteinExistence type="predicted"/>
<dbReference type="AlphaFoldDB" id="F4L697"/>
<dbReference type="KEGG" id="hhy:Halhy_6296"/>
<sequence>MILRPSTIELDPELALAWHSALNHPLTQTIGGTTARQFYFIRQVVQSGLINGEKCLILGSDSAQLTALNAALKENGLENYTSLLSTELLKKDDMTSLFEAKLAALRSTKISASHVVDHHREKLERILVRLTRGYQALRSPVFGDWDWAQTTGNYLQKPPEARKEILSLGLTTEGFAFTFEEYTVLSQLVQDAYPLFQHTGTLNHPLQALHPQIFVAKKADAAAQFSREKLQAYALRLDSMGQKVSAKMEEYGRLLRQHFEQHTQQLLSKTEQLLDHIREKKQEYGPRFLDAKLGKAGWYSTLSTPKPAIEAYKKILLEYESLKKHFEALHWFSFPWPGKDKLKAVARIVETTTHFETSLQNWQHGVGKFIREELLRLNSKSVLTELAPKVQLQFLEESMDNLLAELNTSGLLAEPLENKMLTILKRKQYLAQIQLKLEQLQRDLVDFNRFYPWQRFWLSQSAQHQNLLKALANVREKNWLAVFQAWYLHQVLLVAKTMDIPTQALPLEEYYALWTQFKARIPAQIAAIWQERGMSLLKNSNKYTSRLGFGAKRATKERVGLEEYAEVFPVLLLQTEGKEHELLDLTPASVFDWVILLDVPNPEKTSYLALGKRKLLVLSKPASAMPEFPQTSIAASSQQRSTSGNDMFWSEIQRSIRPYFEPSRLVQDLAVAGLTLPLAIKSAEKNDGGVVLLKDGFLAETEVTDFAWEYQQRQLLLQQRWNTLEIWSASCWEDIDAESRKIAAQIIRGDKK</sequence>
<gene>
    <name evidence="1" type="ordered locus">Halhy_6296</name>
</gene>
<dbReference type="EMBL" id="CP002691">
    <property type="protein sequence ID" value="AEE54115.1"/>
    <property type="molecule type" value="Genomic_DNA"/>
</dbReference>
<reference key="2">
    <citation type="submission" date="2011-04" db="EMBL/GenBank/DDBJ databases">
        <title>Complete sequence of chromosome of Haliscomenobacter hydrossis DSM 1100.</title>
        <authorList>
            <consortium name="US DOE Joint Genome Institute (JGI-PGF)"/>
            <person name="Lucas S."/>
            <person name="Han J."/>
            <person name="Lapidus A."/>
            <person name="Bruce D."/>
            <person name="Goodwin L."/>
            <person name="Pitluck S."/>
            <person name="Peters L."/>
            <person name="Kyrpides N."/>
            <person name="Mavromatis K."/>
            <person name="Ivanova N."/>
            <person name="Ovchinnikova G."/>
            <person name="Pagani I."/>
            <person name="Daligault H."/>
            <person name="Detter J.C."/>
            <person name="Han C."/>
            <person name="Land M."/>
            <person name="Hauser L."/>
            <person name="Markowitz V."/>
            <person name="Cheng J.-F."/>
            <person name="Hugenholtz P."/>
            <person name="Woyke T."/>
            <person name="Wu D."/>
            <person name="Verbarg S."/>
            <person name="Frueling A."/>
            <person name="Brambilla E."/>
            <person name="Klenk H.-P."/>
            <person name="Eisen J.A."/>
        </authorList>
    </citation>
    <scope>NUCLEOTIDE SEQUENCE</scope>
    <source>
        <strain>DSM 1100</strain>
    </source>
</reference>